<evidence type="ECO:0000313" key="3">
    <source>
        <dbReference type="EMBL" id="NDV90546.1"/>
    </source>
</evidence>
<dbReference type="PANTHER" id="PTHR35369:SF2">
    <property type="entry name" value="BLR3025 PROTEIN"/>
    <property type="match status" value="1"/>
</dbReference>
<dbReference type="InterPro" id="IPR050356">
    <property type="entry name" value="SulA_CellDiv_inhibitor"/>
</dbReference>
<evidence type="ECO:0000313" key="4">
    <source>
        <dbReference type="Proteomes" id="UP000470213"/>
    </source>
</evidence>
<dbReference type="SUPFAM" id="SSF56672">
    <property type="entry name" value="DNA/RNA polymerases"/>
    <property type="match status" value="1"/>
</dbReference>
<dbReference type="Proteomes" id="UP000470213">
    <property type="component" value="Unassembled WGS sequence"/>
</dbReference>
<comment type="caution">
    <text evidence="3">The sequence shown here is derived from an EMBL/GenBank/DDBJ whole genome shotgun (WGS) entry which is preliminary data.</text>
</comment>
<name>A0A7X5LJJ7_9ALTE</name>
<dbReference type="Gene3D" id="3.40.1170.60">
    <property type="match status" value="1"/>
</dbReference>
<dbReference type="Pfam" id="PF00817">
    <property type="entry name" value="IMS"/>
    <property type="match status" value="1"/>
</dbReference>
<protein>
    <submittedName>
        <fullName evidence="3">DNA polymerase Y family protein</fullName>
    </submittedName>
</protein>
<dbReference type="GO" id="GO:0006281">
    <property type="term" value="P:DNA repair"/>
    <property type="evidence" value="ECO:0007669"/>
    <property type="project" value="InterPro"/>
</dbReference>
<feature type="domain" description="UmuC" evidence="2">
    <location>
        <begin position="27"/>
        <end position="131"/>
    </location>
</feature>
<evidence type="ECO:0000256" key="1">
    <source>
        <dbReference type="ARBA" id="ARBA00022763"/>
    </source>
</evidence>
<keyword evidence="1" id="KW-0227">DNA damage</keyword>
<keyword evidence="4" id="KW-1185">Reference proteome</keyword>
<gene>
    <name evidence="3" type="ORF">GTH32_04950</name>
</gene>
<sequence>MMLWAYLHCYQLTLDTYTPLQQGGSADEPTVVYHENSNSVVQMNAAAKQHGIELGFGLAQTAALCPQAHIIKYDKDVEKQALLSLAHQLYPLASDIVINTEHSLAIRLDNLLQYYGGYDVLWNTLTHEINQQGIHYHYATAWGIEAARVLAKSQINQMLRERTAITKCLAHCKLSYTDLDSKALNALEKVGITSIGQLLTMPVHELGRRFTNDTIRYLTALRGETFPTRTLFRPSSTFKQHTVLPFEVENSQHLLPYMGKLLDTLSHYLRARNLTTSSLCFEIQLREAEQQVMPVSAATPFTCATAWLDLVSLKVERLVLQQPAIALTLLCEDFEPIEKDTNDLFSDRFTHLAQKQLIGRLKAKLGEQSTQLPALGNSHIFEKMTVYQAQGNGQSYGFDAAPTFLLDHPKPLSVASRVCFGPLRLQTGWWEENTQKQDYFIAQTPQGVRLLVFKDTESKWWVQGVYS</sequence>
<accession>A0A7X5LJJ7</accession>
<dbReference type="InterPro" id="IPR043502">
    <property type="entry name" value="DNA/RNA_pol_sf"/>
</dbReference>
<organism evidence="3 4">
    <name type="scientific">Alteromonas profundi</name>
    <dbReference type="NCBI Taxonomy" id="2696062"/>
    <lineage>
        <taxon>Bacteria</taxon>
        <taxon>Pseudomonadati</taxon>
        <taxon>Pseudomonadota</taxon>
        <taxon>Gammaproteobacteria</taxon>
        <taxon>Alteromonadales</taxon>
        <taxon>Alteromonadaceae</taxon>
        <taxon>Alteromonas/Salinimonas group</taxon>
        <taxon>Alteromonas</taxon>
    </lineage>
</organism>
<dbReference type="PANTHER" id="PTHR35369">
    <property type="entry name" value="BLR3025 PROTEIN-RELATED"/>
    <property type="match status" value="1"/>
</dbReference>
<evidence type="ECO:0000259" key="2">
    <source>
        <dbReference type="Pfam" id="PF00817"/>
    </source>
</evidence>
<dbReference type="AlphaFoldDB" id="A0A7X5LJJ7"/>
<reference evidence="3 4" key="1">
    <citation type="submission" date="2020-01" db="EMBL/GenBank/DDBJ databases">
        <authorList>
            <person name="Chen J."/>
            <person name="Zhu S."/>
            <person name="Yang J."/>
        </authorList>
    </citation>
    <scope>NUCLEOTIDE SEQUENCE [LARGE SCALE GENOMIC DNA]</scope>
    <source>
        <strain evidence="3 4">345S023</strain>
    </source>
</reference>
<proteinExistence type="predicted"/>
<dbReference type="InterPro" id="IPR001126">
    <property type="entry name" value="UmuC"/>
</dbReference>
<dbReference type="EMBL" id="JAAAWN010000004">
    <property type="protein sequence ID" value="NDV90546.1"/>
    <property type="molecule type" value="Genomic_DNA"/>
</dbReference>
<dbReference type="CDD" id="cd03468">
    <property type="entry name" value="PolY_like"/>
    <property type="match status" value="1"/>
</dbReference>